<dbReference type="Pfam" id="PF17287">
    <property type="entry name" value="POTRA_3"/>
    <property type="match status" value="1"/>
</dbReference>
<dbReference type="GO" id="GO:0008320">
    <property type="term" value="F:protein transmembrane transporter activity"/>
    <property type="evidence" value="ECO:0007669"/>
    <property type="project" value="TreeGrafter"/>
</dbReference>
<dbReference type="PIRSF" id="PIRSF029745">
    <property type="entry name" value="FhaC"/>
    <property type="match status" value="1"/>
</dbReference>
<keyword evidence="12" id="KW-1185">Reference proteome</keyword>
<reference evidence="11 12" key="1">
    <citation type="submission" date="2018-04" db="EMBL/GenBank/DDBJ databases">
        <title>Genomic Encyclopedia of Archaeal and Bacterial Type Strains, Phase II (KMG-II): from individual species to whole genera.</title>
        <authorList>
            <person name="Goeker M."/>
        </authorList>
    </citation>
    <scope>NUCLEOTIDE SEQUENCE [LARGE SCALE GENOMIC DNA]</scope>
    <source>
        <strain evidence="11 12">DSM 100434</strain>
    </source>
</reference>
<dbReference type="PROSITE" id="PS51779">
    <property type="entry name" value="POTRA"/>
    <property type="match status" value="1"/>
</dbReference>
<evidence type="ECO:0000256" key="6">
    <source>
        <dbReference type="ARBA" id="ARBA00022927"/>
    </source>
</evidence>
<proteinExistence type="inferred from homology"/>
<dbReference type="InterPro" id="IPR051544">
    <property type="entry name" value="TPS_OM_transporter"/>
</dbReference>
<feature type="domain" description="POTRA" evidence="10">
    <location>
        <begin position="85"/>
        <end position="158"/>
    </location>
</feature>
<keyword evidence="4" id="KW-1134">Transmembrane beta strand</keyword>
<dbReference type="RefSeq" id="WP_107814503.1">
    <property type="nucleotide sequence ID" value="NZ_QAOH01000001.1"/>
</dbReference>
<evidence type="ECO:0000259" key="10">
    <source>
        <dbReference type="PROSITE" id="PS51779"/>
    </source>
</evidence>
<protein>
    <submittedName>
        <fullName evidence="11">Hemolysin activation/secretion protein</fullName>
    </submittedName>
</protein>
<name>A0A2T5HV60_9RHOB</name>
<evidence type="ECO:0000256" key="1">
    <source>
        <dbReference type="ARBA" id="ARBA00004442"/>
    </source>
</evidence>
<evidence type="ECO:0000256" key="7">
    <source>
        <dbReference type="ARBA" id="ARBA00023136"/>
    </source>
</evidence>
<evidence type="ECO:0000313" key="12">
    <source>
        <dbReference type="Proteomes" id="UP000244077"/>
    </source>
</evidence>
<comment type="subcellular location">
    <subcellularLocation>
        <location evidence="1">Cell outer membrane</location>
    </subcellularLocation>
</comment>
<keyword evidence="7" id="KW-0472">Membrane</keyword>
<dbReference type="InterPro" id="IPR005565">
    <property type="entry name" value="Hemolysn_activator_HlyB_C"/>
</dbReference>
<comment type="caution">
    <text evidence="11">The sequence shown here is derived from an EMBL/GenBank/DDBJ whole genome shotgun (WGS) entry which is preliminary data.</text>
</comment>
<evidence type="ECO:0000256" key="5">
    <source>
        <dbReference type="ARBA" id="ARBA00022692"/>
    </source>
</evidence>
<sequence>MAGSRIYSMGTAFGLACIQCIGPAHAQGIPPADLRAAESGIQQQQSAQAEAETARRAEQRRSGTTQGALDMGFDPLAPVPGGPCFEIRDIVLSGFEAFGREPEGYRDLIGTCATAADIAASLNRINRHYQSLGYITTRAYVPEQDVMDGSLEITIVPGRLEGYVYGDGAQADARIAAAFPGERGDLLNLRDLEQGLDNINAPKSASGRFQLIPGEAPGGSFVQVHVEDTRPWHFDLSVNNTGFETTGVVKATANLGFDNVLGLNDQLSFGVTGTPFDNRADNYSDAYSVSWGVPVGKWTFGVNAGASGYYFILPGLNQSYPVEGRSHYTTFSAERLLMRNQSARVYAYGDLKLTRTRTFIDDQEIETQRRRLTIGSLGLRGEKNFDQGAKLTWDVGTKFGLDAFDAYVLDKSIVDPEFRLLKARLTYEHPLDDAGALYRGTLVAQRSDDILPGTEQFSIGSWSSVRGFHDDSMYGDSGIYLRNTVEWDAHKGADVEVRLNAGLDLGYVEPSTLRNWSQDYLVGVSLGADIKIQNRATLTLQVAHALSRPEENPPNAQPAFEADKTVGYVGFKVEF</sequence>
<evidence type="ECO:0000256" key="3">
    <source>
        <dbReference type="ARBA" id="ARBA00022448"/>
    </source>
</evidence>
<dbReference type="InterPro" id="IPR013686">
    <property type="entry name" value="Polypept-transport_assoc_ShlB"/>
</dbReference>
<dbReference type="Pfam" id="PF03865">
    <property type="entry name" value="ShlB"/>
    <property type="match status" value="1"/>
</dbReference>
<gene>
    <name evidence="11" type="ORF">C8N42_1013</name>
</gene>
<feature type="compositionally biased region" description="Basic and acidic residues" evidence="9">
    <location>
        <begin position="52"/>
        <end position="61"/>
    </location>
</feature>
<feature type="compositionally biased region" description="Low complexity" evidence="9">
    <location>
        <begin position="39"/>
        <end position="51"/>
    </location>
</feature>
<keyword evidence="6" id="KW-0653">Protein transport</keyword>
<dbReference type="GO" id="GO:0046819">
    <property type="term" value="P:protein secretion by the type V secretion system"/>
    <property type="evidence" value="ECO:0007669"/>
    <property type="project" value="TreeGrafter"/>
</dbReference>
<dbReference type="InterPro" id="IPR027282">
    <property type="entry name" value="TPS"/>
</dbReference>
<dbReference type="OrthoDB" id="290122at2"/>
<dbReference type="EMBL" id="QAOH01000001">
    <property type="protein sequence ID" value="PTQ75470.1"/>
    <property type="molecule type" value="Genomic_DNA"/>
</dbReference>
<organism evidence="11 12">
    <name type="scientific">Celeribacter persicus</name>
    <dbReference type="NCBI Taxonomy" id="1651082"/>
    <lineage>
        <taxon>Bacteria</taxon>
        <taxon>Pseudomonadati</taxon>
        <taxon>Pseudomonadota</taxon>
        <taxon>Alphaproteobacteria</taxon>
        <taxon>Rhodobacterales</taxon>
        <taxon>Roseobacteraceae</taxon>
        <taxon>Celeribacter</taxon>
    </lineage>
</organism>
<keyword evidence="8" id="KW-0998">Cell outer membrane</keyword>
<comment type="similarity">
    <text evidence="2">Belongs to the TPS (TC 1.B.20) family.</text>
</comment>
<keyword evidence="5" id="KW-0812">Transmembrane</keyword>
<dbReference type="PANTHER" id="PTHR34597:SF3">
    <property type="entry name" value="OUTER MEMBRANE TRANSPORTER CDIB"/>
    <property type="match status" value="1"/>
</dbReference>
<dbReference type="PANTHER" id="PTHR34597">
    <property type="entry name" value="SLR1661 PROTEIN"/>
    <property type="match status" value="1"/>
</dbReference>
<evidence type="ECO:0000256" key="8">
    <source>
        <dbReference type="ARBA" id="ARBA00023237"/>
    </source>
</evidence>
<dbReference type="AlphaFoldDB" id="A0A2T5HV60"/>
<dbReference type="InterPro" id="IPR034746">
    <property type="entry name" value="POTRA"/>
</dbReference>
<dbReference type="Gene3D" id="2.40.160.50">
    <property type="entry name" value="membrane protein fhac: a member of the omp85/tpsb transporter family"/>
    <property type="match status" value="1"/>
</dbReference>
<dbReference type="Proteomes" id="UP000244077">
    <property type="component" value="Unassembled WGS sequence"/>
</dbReference>
<evidence type="ECO:0000256" key="4">
    <source>
        <dbReference type="ARBA" id="ARBA00022452"/>
    </source>
</evidence>
<dbReference type="PROSITE" id="PS51257">
    <property type="entry name" value="PROKAR_LIPOPROTEIN"/>
    <property type="match status" value="1"/>
</dbReference>
<evidence type="ECO:0000256" key="9">
    <source>
        <dbReference type="SAM" id="MobiDB-lite"/>
    </source>
</evidence>
<evidence type="ECO:0000256" key="2">
    <source>
        <dbReference type="ARBA" id="ARBA00009055"/>
    </source>
</evidence>
<dbReference type="GO" id="GO:0098046">
    <property type="term" value="C:type V protein secretion system complex"/>
    <property type="evidence" value="ECO:0007669"/>
    <property type="project" value="TreeGrafter"/>
</dbReference>
<evidence type="ECO:0000313" key="11">
    <source>
        <dbReference type="EMBL" id="PTQ75470.1"/>
    </source>
</evidence>
<dbReference type="Gene3D" id="3.10.20.310">
    <property type="entry name" value="membrane protein fhac"/>
    <property type="match status" value="1"/>
</dbReference>
<dbReference type="Pfam" id="PF08479">
    <property type="entry name" value="POTRA_2"/>
    <property type="match status" value="1"/>
</dbReference>
<dbReference type="GO" id="GO:0009279">
    <property type="term" value="C:cell outer membrane"/>
    <property type="evidence" value="ECO:0007669"/>
    <property type="project" value="UniProtKB-SubCell"/>
</dbReference>
<keyword evidence="3" id="KW-0813">Transport</keyword>
<accession>A0A2T5HV60</accession>
<feature type="region of interest" description="Disordered" evidence="9">
    <location>
        <begin position="39"/>
        <end position="72"/>
    </location>
</feature>
<dbReference type="InterPro" id="IPR035251">
    <property type="entry name" value="ShlB_POTRA"/>
</dbReference>